<evidence type="ECO:0000256" key="3">
    <source>
        <dbReference type="ARBA" id="ARBA00023163"/>
    </source>
</evidence>
<evidence type="ECO:0000259" key="6">
    <source>
        <dbReference type="PROSITE" id="PS51005"/>
    </source>
</evidence>
<dbReference type="Gene3D" id="2.170.150.80">
    <property type="entry name" value="NAC domain"/>
    <property type="match status" value="1"/>
</dbReference>
<name>A0A9Q0CJD6_9POAL</name>
<keyword evidence="2" id="KW-0238">DNA-binding</keyword>
<comment type="caution">
    <text evidence="7">The sequence shown here is derived from an EMBL/GenBank/DDBJ whole genome shotgun (WGS) entry which is preliminary data.</text>
</comment>
<evidence type="ECO:0000256" key="1">
    <source>
        <dbReference type="ARBA" id="ARBA00023015"/>
    </source>
</evidence>
<sequence>MEGIEYITTKNGGVIKLPPGFRFHPTDEELVAQYLRRKVASLPLPATVIPEINLWKYNPWELHVGGGEGERYFFTTLEDVKHLRRNKSIRTTDSGFWKAKGKSKPIFASRGAKIVGMKRSFVFHRQEKKRSHKINASRTGWIMEEYCLPTEVDALSFYMRMNAAMVTGLLPLQMKEWVVCKIFQKDSSKGVDKEKKVQDSNNYLVPSPSLSSCLTDLDEEREKEEEEEISS</sequence>
<feature type="compositionally biased region" description="Polar residues" evidence="5">
    <location>
        <begin position="199"/>
        <end position="214"/>
    </location>
</feature>
<keyword evidence="1" id="KW-0805">Transcription regulation</keyword>
<evidence type="ECO:0000256" key="5">
    <source>
        <dbReference type="SAM" id="MobiDB-lite"/>
    </source>
</evidence>
<dbReference type="GO" id="GO:0003677">
    <property type="term" value="F:DNA binding"/>
    <property type="evidence" value="ECO:0007669"/>
    <property type="project" value="UniProtKB-KW"/>
</dbReference>
<accession>A0A9Q0CJD6</accession>
<dbReference type="PANTHER" id="PTHR31719:SF130">
    <property type="entry name" value="NAC DOMAIN-CONTAINING PROTEIN 18"/>
    <property type="match status" value="1"/>
</dbReference>
<dbReference type="GO" id="GO:0006355">
    <property type="term" value="P:regulation of DNA-templated transcription"/>
    <property type="evidence" value="ECO:0007669"/>
    <property type="project" value="InterPro"/>
</dbReference>
<evidence type="ECO:0000313" key="7">
    <source>
        <dbReference type="EMBL" id="KAJ1695091.1"/>
    </source>
</evidence>
<reference evidence="7" key="1">
    <citation type="journal article" date="2022" name="Cell">
        <title>Repeat-based holocentromeres influence genome architecture and karyotype evolution.</title>
        <authorList>
            <person name="Hofstatter P.G."/>
            <person name="Thangavel G."/>
            <person name="Lux T."/>
            <person name="Neumann P."/>
            <person name="Vondrak T."/>
            <person name="Novak P."/>
            <person name="Zhang M."/>
            <person name="Costa L."/>
            <person name="Castellani M."/>
            <person name="Scott A."/>
            <person name="Toegelov H."/>
            <person name="Fuchs J."/>
            <person name="Mata-Sucre Y."/>
            <person name="Dias Y."/>
            <person name="Vanzela A.L.L."/>
            <person name="Huettel B."/>
            <person name="Almeida C.C.S."/>
            <person name="Simkova H."/>
            <person name="Souza G."/>
            <person name="Pedrosa-Harand A."/>
            <person name="Macas J."/>
            <person name="Mayer K.F.X."/>
            <person name="Houben A."/>
            <person name="Marques A."/>
        </authorList>
    </citation>
    <scope>NUCLEOTIDE SEQUENCE</scope>
    <source>
        <strain evidence="7">RhyBre1mFocal</strain>
    </source>
</reference>
<protein>
    <recommendedName>
        <fullName evidence="6">NAC domain-containing protein</fullName>
    </recommendedName>
</protein>
<feature type="compositionally biased region" description="Acidic residues" evidence="5">
    <location>
        <begin position="216"/>
        <end position="231"/>
    </location>
</feature>
<dbReference type="EMBL" id="JAMQYH010000003">
    <property type="protein sequence ID" value="KAJ1695091.1"/>
    <property type="molecule type" value="Genomic_DNA"/>
</dbReference>
<dbReference type="OrthoDB" id="676820at2759"/>
<dbReference type="InterPro" id="IPR036093">
    <property type="entry name" value="NAC_dom_sf"/>
</dbReference>
<evidence type="ECO:0000313" key="8">
    <source>
        <dbReference type="Proteomes" id="UP001151287"/>
    </source>
</evidence>
<feature type="compositionally biased region" description="Basic and acidic residues" evidence="5">
    <location>
        <begin position="189"/>
        <end position="198"/>
    </location>
</feature>
<gene>
    <name evidence="7" type="ORF">LUZ63_011789</name>
</gene>
<feature type="region of interest" description="Disordered" evidence="5">
    <location>
        <begin position="189"/>
        <end position="231"/>
    </location>
</feature>
<dbReference type="InterPro" id="IPR003441">
    <property type="entry name" value="NAC-dom"/>
</dbReference>
<dbReference type="AlphaFoldDB" id="A0A9Q0CJD6"/>
<organism evidence="7 8">
    <name type="scientific">Rhynchospora breviuscula</name>
    <dbReference type="NCBI Taxonomy" id="2022672"/>
    <lineage>
        <taxon>Eukaryota</taxon>
        <taxon>Viridiplantae</taxon>
        <taxon>Streptophyta</taxon>
        <taxon>Embryophyta</taxon>
        <taxon>Tracheophyta</taxon>
        <taxon>Spermatophyta</taxon>
        <taxon>Magnoliopsida</taxon>
        <taxon>Liliopsida</taxon>
        <taxon>Poales</taxon>
        <taxon>Cyperaceae</taxon>
        <taxon>Cyperoideae</taxon>
        <taxon>Rhynchosporeae</taxon>
        <taxon>Rhynchospora</taxon>
    </lineage>
</organism>
<dbReference type="SUPFAM" id="SSF101941">
    <property type="entry name" value="NAC domain"/>
    <property type="match status" value="1"/>
</dbReference>
<keyword evidence="3" id="KW-0804">Transcription</keyword>
<evidence type="ECO:0000256" key="4">
    <source>
        <dbReference type="ARBA" id="ARBA00023242"/>
    </source>
</evidence>
<keyword evidence="8" id="KW-1185">Reference proteome</keyword>
<dbReference type="PROSITE" id="PS51005">
    <property type="entry name" value="NAC"/>
    <property type="match status" value="1"/>
</dbReference>
<evidence type="ECO:0000256" key="2">
    <source>
        <dbReference type="ARBA" id="ARBA00023125"/>
    </source>
</evidence>
<dbReference type="Proteomes" id="UP001151287">
    <property type="component" value="Unassembled WGS sequence"/>
</dbReference>
<feature type="domain" description="NAC" evidence="6">
    <location>
        <begin position="17"/>
        <end position="185"/>
    </location>
</feature>
<dbReference type="Pfam" id="PF02365">
    <property type="entry name" value="NAM"/>
    <property type="match status" value="1"/>
</dbReference>
<dbReference type="PANTHER" id="PTHR31719">
    <property type="entry name" value="NAC TRANSCRIPTION FACTOR 56"/>
    <property type="match status" value="1"/>
</dbReference>
<proteinExistence type="predicted"/>
<keyword evidence="4" id="KW-0539">Nucleus</keyword>